<protein>
    <submittedName>
        <fullName evidence="5">HlyD family secretion protein</fullName>
    </submittedName>
</protein>
<sequence length="412" mass="44569">MSDNRVRAEHHAEPPRTRAKVRRNGSDDDRSGDGKSGDNKSGDSKGNGDKSGDNKDAGKDQKNGNGNKKKSKLPIIIGIIVLLLAIAGGAVYWFLTRNLVSTDDAYTEGRAITVAPQVAGYVTELAVTDNQFVHAGDVIIRIDQRDYIAQRDQAAANLELAQAQLHSAQIDLDIARVRYPAELKQAEAQRAAARANQAQAQSDYRRQRSVDPRATTQTNIDTANAALQSNTAQVAQADAQVQVASLTQQNIQMAEAVVRQRQAQVDQAKASLAQAEVNLSYTVIRAAQDGRVTRRNVEKGAYLQQGQSVMSLVTPEVWVTANFKETQLDGMKAGQKVDLEVDAYPDLKLHGHVDSFQMGSGARFSAFPAENATGNFVKIVRRVPVKIVIDGGLPNNMPLPLGISVVPTVTVE</sequence>
<evidence type="ECO:0000256" key="1">
    <source>
        <dbReference type="SAM" id="MobiDB-lite"/>
    </source>
</evidence>
<feature type="transmembrane region" description="Helical" evidence="2">
    <location>
        <begin position="73"/>
        <end position="95"/>
    </location>
</feature>
<proteinExistence type="predicted"/>
<dbReference type="Gene3D" id="2.40.50.100">
    <property type="match status" value="1"/>
</dbReference>
<dbReference type="InterPro" id="IPR058625">
    <property type="entry name" value="MdtA-like_BSH"/>
</dbReference>
<feature type="compositionally biased region" description="Basic and acidic residues" evidence="1">
    <location>
        <begin position="24"/>
        <end position="62"/>
    </location>
</feature>
<dbReference type="EMBL" id="JBHLUN010000010">
    <property type="protein sequence ID" value="MFC0409677.1"/>
    <property type="molecule type" value="Genomic_DNA"/>
</dbReference>
<name>A0ABV6JVC7_9PROT</name>
<organism evidence="5 6">
    <name type="scientific">Roseomonas elaeocarpi</name>
    <dbReference type="NCBI Taxonomy" id="907779"/>
    <lineage>
        <taxon>Bacteria</taxon>
        <taxon>Pseudomonadati</taxon>
        <taxon>Pseudomonadota</taxon>
        <taxon>Alphaproteobacteria</taxon>
        <taxon>Acetobacterales</taxon>
        <taxon>Roseomonadaceae</taxon>
        <taxon>Roseomonas</taxon>
    </lineage>
</organism>
<comment type="caution">
    <text evidence="5">The sequence shown here is derived from an EMBL/GenBank/DDBJ whole genome shotgun (WGS) entry which is preliminary data.</text>
</comment>
<feature type="compositionally biased region" description="Basic and acidic residues" evidence="1">
    <location>
        <begin position="1"/>
        <end position="16"/>
    </location>
</feature>
<dbReference type="PANTHER" id="PTHR30386">
    <property type="entry name" value="MEMBRANE FUSION SUBUNIT OF EMRAB-TOLC MULTIDRUG EFFLUX PUMP"/>
    <property type="match status" value="1"/>
</dbReference>
<dbReference type="RefSeq" id="WP_377045424.1">
    <property type="nucleotide sequence ID" value="NZ_JBHLUN010000010.1"/>
</dbReference>
<accession>A0ABV6JVC7</accession>
<evidence type="ECO:0000256" key="2">
    <source>
        <dbReference type="SAM" id="Phobius"/>
    </source>
</evidence>
<dbReference type="Pfam" id="PF25954">
    <property type="entry name" value="Beta-barrel_RND_2"/>
    <property type="match status" value="1"/>
</dbReference>
<dbReference type="Gene3D" id="1.10.287.470">
    <property type="entry name" value="Helix hairpin bin"/>
    <property type="match status" value="2"/>
</dbReference>
<feature type="region of interest" description="Disordered" evidence="1">
    <location>
        <begin position="193"/>
        <end position="214"/>
    </location>
</feature>
<dbReference type="Proteomes" id="UP001589865">
    <property type="component" value="Unassembled WGS sequence"/>
</dbReference>
<evidence type="ECO:0000259" key="3">
    <source>
        <dbReference type="Pfam" id="PF25917"/>
    </source>
</evidence>
<evidence type="ECO:0000259" key="4">
    <source>
        <dbReference type="Pfam" id="PF25954"/>
    </source>
</evidence>
<evidence type="ECO:0000313" key="5">
    <source>
        <dbReference type="EMBL" id="MFC0409677.1"/>
    </source>
</evidence>
<dbReference type="InterPro" id="IPR050739">
    <property type="entry name" value="MFP"/>
</dbReference>
<dbReference type="Pfam" id="PF25917">
    <property type="entry name" value="BSH_RND"/>
    <property type="match status" value="1"/>
</dbReference>
<keyword evidence="2" id="KW-0472">Membrane</keyword>
<feature type="region of interest" description="Disordered" evidence="1">
    <location>
        <begin position="1"/>
        <end position="68"/>
    </location>
</feature>
<dbReference type="InterPro" id="IPR058792">
    <property type="entry name" value="Beta-barrel_RND_2"/>
</dbReference>
<keyword evidence="2" id="KW-1133">Transmembrane helix</keyword>
<dbReference type="SUPFAM" id="SSF111369">
    <property type="entry name" value="HlyD-like secretion proteins"/>
    <property type="match status" value="2"/>
</dbReference>
<dbReference type="PANTHER" id="PTHR30386:SF24">
    <property type="entry name" value="MULTIDRUG RESISTANCE EFFLUX PUMP"/>
    <property type="match status" value="1"/>
</dbReference>
<dbReference type="Gene3D" id="2.40.30.170">
    <property type="match status" value="1"/>
</dbReference>
<keyword evidence="2" id="KW-0812">Transmembrane</keyword>
<evidence type="ECO:0000313" key="6">
    <source>
        <dbReference type="Proteomes" id="UP001589865"/>
    </source>
</evidence>
<keyword evidence="6" id="KW-1185">Reference proteome</keyword>
<gene>
    <name evidence="5" type="ORF">ACFFGY_15600</name>
</gene>
<feature type="domain" description="CusB-like beta-barrel" evidence="4">
    <location>
        <begin position="316"/>
        <end position="355"/>
    </location>
</feature>
<reference evidence="5 6" key="1">
    <citation type="submission" date="2024-09" db="EMBL/GenBank/DDBJ databases">
        <authorList>
            <person name="Sun Q."/>
            <person name="Mori K."/>
        </authorList>
    </citation>
    <scope>NUCLEOTIDE SEQUENCE [LARGE SCALE GENOMIC DNA]</scope>
    <source>
        <strain evidence="5 6">TBRC 5777</strain>
    </source>
</reference>
<feature type="domain" description="Multidrug resistance protein MdtA-like barrel-sandwich hybrid" evidence="3">
    <location>
        <begin position="110"/>
        <end position="313"/>
    </location>
</feature>